<protein>
    <submittedName>
        <fullName evidence="2">Uncharacterized protein</fullName>
    </submittedName>
</protein>
<accession>A0AAD7GHA9</accession>
<comment type="caution">
    <text evidence="2">The sequence shown here is derived from an EMBL/GenBank/DDBJ whole genome shotgun (WGS) entry which is preliminary data.</text>
</comment>
<sequence length="1265" mass="141281">MHCILEGLVHWYCRHVLEIDAEQTSVKEKPTPAFDYDFRTYDEADADGDPTFIRVVPEAEQKQIETLFSTLVLPLSGEGAGVVTRESFLKKLSSKNKTPLQYVCWSLNIPFVKGTNKNDGDSKLELAEKLYDWKVIAETVTPSWVNSVPKNYGEANAGSIKADEWRTLSTIYLPIAFVIMWAEQVGVYAQHFANLLKHTMALFQATTLVCRYTMTPERAAAYRSHIRYWLENLRRLFPHTKFQNRHRRPNIHAAFHIYDFLLLFGPVISWWSFPFERLIGILQKINTNDHIGGELEATIVKSFMRGANLRRWLNRPDCPQVIREFKRLFDLAFTPNHARDEDGPELGDDGVTAHYRYKGFNYSRASTHLGNSLVLFYPDSTATAVPGSIQKITIVGAEVFFTIQRQAPLPRSKNDPFKAFPDFPAKTYSSKMMGGPMDQVPRSSLVSHYARFEFSDERAVVLNLSRSRLHRGRATPQLYGHSVRLLLLRNAYPVASHTLPDWICPSRIHHNERYWQRKEVRPQQLVELSTSNLVTVVYPKHRFAVYVPKFQLLLKLKCFSRSQNIFPLVQMKIAATLNDLALYMACLPDSLSIRRFDDNSTSIDTANLFHVAVEGRPRPHHRPPCAVLELIVARHIDTHPQARGASSRRSASFNLYLPAQDPSPPYIIHPRCCARDLADSLSLSLADSSRLTASSTKNAQLKRRKHFAADFADLEAQGLSGLAVTKIQQGDDEGMLDLVVVDRNKNDARVLGCTTITDTSEYPKHHTILTYSDDTDLPERVTHALSALGSNARNARRALSAARTSAARAMATTAPMKVRRRRFPPHLRLWLRIPRRTGVHRRSAPAMPIGEALERPPNGAKPAAAPKSPTKLLAKGKSFATNNAASDEELDSDEGSEDYDGYFSDNDYAIPNNSKVRTTAAATKERVTAHIQRDFIEVVSSSVTDFAVSISSPAVLLTQTIPAQALVAWDRCLLASAKIRAACAQGDAAAVPGGGVQEKAAKLREAQLAEWGWWYPDAAGFGVDSSFGNFGDAEFGEAVYKIIHNPETVDLRLSLTYSAAAAAAAEGVVDEPLPVDYCNHVLQHQSDNVVESLEAPDGTKLVIFYMPSFAAWAWANGAFGADGVERKMDKAFWEHTVVCSKIIMPDENLLLGTFFILVPLNLHVVRMSHLDLQMVKVSLQGDLARIICILDVFAHATSDVQTPPSLAFITPSGERDQYAIEGAGHFAATTVYIVSPNKTNLGRTYSHQKRIAKRAGILKKRSWVC</sequence>
<gene>
    <name evidence="2" type="ORF">B0H16DRAFT_1843837</name>
</gene>
<evidence type="ECO:0000313" key="3">
    <source>
        <dbReference type="Proteomes" id="UP001215598"/>
    </source>
</evidence>
<dbReference type="EMBL" id="JARKIB010000665">
    <property type="protein sequence ID" value="KAJ7694985.1"/>
    <property type="molecule type" value="Genomic_DNA"/>
</dbReference>
<name>A0AAD7GHA9_9AGAR</name>
<evidence type="ECO:0000256" key="1">
    <source>
        <dbReference type="SAM" id="MobiDB-lite"/>
    </source>
</evidence>
<reference evidence="2" key="1">
    <citation type="submission" date="2023-03" db="EMBL/GenBank/DDBJ databases">
        <title>Massive genome expansion in bonnet fungi (Mycena s.s.) driven by repeated elements and novel gene families across ecological guilds.</title>
        <authorList>
            <consortium name="Lawrence Berkeley National Laboratory"/>
            <person name="Harder C.B."/>
            <person name="Miyauchi S."/>
            <person name="Viragh M."/>
            <person name="Kuo A."/>
            <person name="Thoen E."/>
            <person name="Andreopoulos B."/>
            <person name="Lu D."/>
            <person name="Skrede I."/>
            <person name="Drula E."/>
            <person name="Henrissat B."/>
            <person name="Morin E."/>
            <person name="Kohler A."/>
            <person name="Barry K."/>
            <person name="LaButti K."/>
            <person name="Morin E."/>
            <person name="Salamov A."/>
            <person name="Lipzen A."/>
            <person name="Mereny Z."/>
            <person name="Hegedus B."/>
            <person name="Baldrian P."/>
            <person name="Stursova M."/>
            <person name="Weitz H."/>
            <person name="Taylor A."/>
            <person name="Grigoriev I.V."/>
            <person name="Nagy L.G."/>
            <person name="Martin F."/>
            <person name="Kauserud H."/>
        </authorList>
    </citation>
    <scope>NUCLEOTIDE SEQUENCE</scope>
    <source>
        <strain evidence="2">CBHHK182m</strain>
    </source>
</reference>
<evidence type="ECO:0000313" key="2">
    <source>
        <dbReference type="EMBL" id="KAJ7694985.1"/>
    </source>
</evidence>
<keyword evidence="3" id="KW-1185">Reference proteome</keyword>
<proteinExistence type="predicted"/>
<dbReference type="Proteomes" id="UP001215598">
    <property type="component" value="Unassembled WGS sequence"/>
</dbReference>
<feature type="compositionally biased region" description="Low complexity" evidence="1">
    <location>
        <begin position="856"/>
        <end position="868"/>
    </location>
</feature>
<feature type="region of interest" description="Disordered" evidence="1">
    <location>
        <begin position="840"/>
        <end position="868"/>
    </location>
</feature>
<dbReference type="AlphaFoldDB" id="A0AAD7GHA9"/>
<organism evidence="2 3">
    <name type="scientific">Mycena metata</name>
    <dbReference type="NCBI Taxonomy" id="1033252"/>
    <lineage>
        <taxon>Eukaryota</taxon>
        <taxon>Fungi</taxon>
        <taxon>Dikarya</taxon>
        <taxon>Basidiomycota</taxon>
        <taxon>Agaricomycotina</taxon>
        <taxon>Agaricomycetes</taxon>
        <taxon>Agaricomycetidae</taxon>
        <taxon>Agaricales</taxon>
        <taxon>Marasmiineae</taxon>
        <taxon>Mycenaceae</taxon>
        <taxon>Mycena</taxon>
    </lineage>
</organism>